<protein>
    <submittedName>
        <fullName evidence="1">Uncharacterized protein</fullName>
    </submittedName>
</protein>
<accession>G9END3</accession>
<name>G9END3_9GAMM</name>
<dbReference type="InParanoid" id="G9END3"/>
<evidence type="ECO:0000313" key="1">
    <source>
        <dbReference type="EMBL" id="EHL31294.1"/>
    </source>
</evidence>
<organism evidence="1 2">
    <name type="scientific">Legionella drancourtii LLAP12</name>
    <dbReference type="NCBI Taxonomy" id="658187"/>
    <lineage>
        <taxon>Bacteria</taxon>
        <taxon>Pseudomonadati</taxon>
        <taxon>Pseudomonadota</taxon>
        <taxon>Gammaproteobacteria</taxon>
        <taxon>Legionellales</taxon>
        <taxon>Legionellaceae</taxon>
        <taxon>Legionella</taxon>
    </lineage>
</organism>
<dbReference type="STRING" id="658187.LDG_6755"/>
<dbReference type="Proteomes" id="UP000002770">
    <property type="component" value="Unassembled WGS sequence"/>
</dbReference>
<keyword evidence="2" id="KW-1185">Reference proteome</keyword>
<reference evidence="1 2" key="1">
    <citation type="journal article" date="2011" name="BMC Genomics">
        <title>Insight into cross-talk between intra-amoebal pathogens.</title>
        <authorList>
            <person name="Gimenez G."/>
            <person name="Bertelli C."/>
            <person name="Moliner C."/>
            <person name="Robert C."/>
            <person name="Raoult D."/>
            <person name="Fournier P.E."/>
            <person name="Greub G."/>
        </authorList>
    </citation>
    <scope>NUCLEOTIDE SEQUENCE [LARGE SCALE GENOMIC DNA]</scope>
    <source>
        <strain evidence="1 2">LLAP12</strain>
    </source>
</reference>
<evidence type="ECO:0000313" key="2">
    <source>
        <dbReference type="Proteomes" id="UP000002770"/>
    </source>
</evidence>
<gene>
    <name evidence="1" type="ORF">LDG_6755</name>
</gene>
<dbReference type="AlphaFoldDB" id="G9END3"/>
<dbReference type="EMBL" id="JH413817">
    <property type="protein sequence ID" value="EHL31294.1"/>
    <property type="molecule type" value="Genomic_DNA"/>
</dbReference>
<dbReference type="HOGENOM" id="CLU_3154340_0_0_6"/>
<sequence length="48" mass="5841">MLRKKSFLQIYLKINQDRLQTRIIYGDFFLLNFLEERKAKVTLALHIT</sequence>
<proteinExistence type="predicted"/>